<reference evidence="2" key="2">
    <citation type="submission" date="2020-09" db="EMBL/GenBank/DDBJ databases">
        <authorList>
            <person name="Sun Q."/>
            <person name="Zhou Y."/>
        </authorList>
    </citation>
    <scope>NUCLEOTIDE SEQUENCE</scope>
    <source>
        <strain evidence="2">CGMCC 1.15958</strain>
    </source>
</reference>
<evidence type="ECO:0000313" key="3">
    <source>
        <dbReference type="Proteomes" id="UP000609064"/>
    </source>
</evidence>
<feature type="domain" description="Helix-turn-helix" evidence="1">
    <location>
        <begin position="42"/>
        <end position="91"/>
    </location>
</feature>
<dbReference type="Pfam" id="PF12728">
    <property type="entry name" value="HTH_17"/>
    <property type="match status" value="1"/>
</dbReference>
<protein>
    <recommendedName>
        <fullName evidence="1">Helix-turn-helix domain-containing protein</fullName>
    </recommendedName>
</protein>
<comment type="caution">
    <text evidence="2">The sequence shown here is derived from an EMBL/GenBank/DDBJ whole genome shotgun (WGS) entry which is preliminary data.</text>
</comment>
<evidence type="ECO:0000259" key="1">
    <source>
        <dbReference type="Pfam" id="PF12728"/>
    </source>
</evidence>
<dbReference type="EMBL" id="BMKK01000007">
    <property type="protein sequence ID" value="GGD68581.1"/>
    <property type="molecule type" value="Genomic_DNA"/>
</dbReference>
<keyword evidence="3" id="KW-1185">Reference proteome</keyword>
<dbReference type="NCBIfam" id="TIGR01764">
    <property type="entry name" value="excise"/>
    <property type="match status" value="1"/>
</dbReference>
<dbReference type="GO" id="GO:0003677">
    <property type="term" value="F:DNA binding"/>
    <property type="evidence" value="ECO:0007669"/>
    <property type="project" value="InterPro"/>
</dbReference>
<dbReference type="RefSeq" id="WP_188767933.1">
    <property type="nucleotide sequence ID" value="NZ_BMKK01000007.1"/>
</dbReference>
<dbReference type="InterPro" id="IPR009061">
    <property type="entry name" value="DNA-bd_dom_put_sf"/>
</dbReference>
<name>A0A916YZE1_9BACT</name>
<dbReference type="InterPro" id="IPR010093">
    <property type="entry name" value="SinI_DNA-bd"/>
</dbReference>
<dbReference type="AlphaFoldDB" id="A0A916YZE1"/>
<reference evidence="2" key="1">
    <citation type="journal article" date="2014" name="Int. J. Syst. Evol. Microbiol.">
        <title>Complete genome sequence of Corynebacterium casei LMG S-19264T (=DSM 44701T), isolated from a smear-ripened cheese.</title>
        <authorList>
            <consortium name="US DOE Joint Genome Institute (JGI-PGF)"/>
            <person name="Walter F."/>
            <person name="Albersmeier A."/>
            <person name="Kalinowski J."/>
            <person name="Ruckert C."/>
        </authorList>
    </citation>
    <scope>NUCLEOTIDE SEQUENCE</scope>
    <source>
        <strain evidence="2">CGMCC 1.15958</strain>
    </source>
</reference>
<proteinExistence type="predicted"/>
<dbReference type="Proteomes" id="UP000609064">
    <property type="component" value="Unassembled WGS sequence"/>
</dbReference>
<organism evidence="2 3">
    <name type="scientific">Emticicia aquatilis</name>
    <dbReference type="NCBI Taxonomy" id="1537369"/>
    <lineage>
        <taxon>Bacteria</taxon>
        <taxon>Pseudomonadati</taxon>
        <taxon>Bacteroidota</taxon>
        <taxon>Cytophagia</taxon>
        <taxon>Cytophagales</taxon>
        <taxon>Leadbetterellaceae</taxon>
        <taxon>Emticicia</taxon>
    </lineage>
</organism>
<sequence length="107" mass="12529">MYQQMVLITPSELQTLIQNAVNVAVQQFSLPQKIDPLPESKYLTLDQACTYLNVAKPTLYGYVSNRFIPYIKKGKKLYFERKELESWLHEGRKSTKKELFNNLKLSK</sequence>
<accession>A0A916YZE1</accession>
<evidence type="ECO:0000313" key="2">
    <source>
        <dbReference type="EMBL" id="GGD68581.1"/>
    </source>
</evidence>
<dbReference type="InterPro" id="IPR041657">
    <property type="entry name" value="HTH_17"/>
</dbReference>
<dbReference type="SUPFAM" id="SSF46955">
    <property type="entry name" value="Putative DNA-binding domain"/>
    <property type="match status" value="1"/>
</dbReference>
<gene>
    <name evidence="2" type="ORF">GCM10011514_35870</name>
</gene>